<feature type="domain" description="AAA+ ATPase" evidence="2">
    <location>
        <begin position="8"/>
        <end position="158"/>
    </location>
</feature>
<evidence type="ECO:0000313" key="4">
    <source>
        <dbReference type="Proteomes" id="UP000663505"/>
    </source>
</evidence>
<dbReference type="CDD" id="cd00009">
    <property type="entry name" value="AAA"/>
    <property type="match status" value="1"/>
</dbReference>
<dbReference type="PRINTS" id="PR00300">
    <property type="entry name" value="CLPPROTEASEA"/>
</dbReference>
<organism evidence="3 4">
    <name type="scientific">Alicyclobacillus mengziensis</name>
    <dbReference type="NCBI Taxonomy" id="2931921"/>
    <lineage>
        <taxon>Bacteria</taxon>
        <taxon>Bacillati</taxon>
        <taxon>Bacillota</taxon>
        <taxon>Bacilli</taxon>
        <taxon>Bacillales</taxon>
        <taxon>Alicyclobacillaceae</taxon>
        <taxon>Alicyclobacillus</taxon>
    </lineage>
</organism>
<evidence type="ECO:0000256" key="1">
    <source>
        <dbReference type="ARBA" id="ARBA00009417"/>
    </source>
</evidence>
<evidence type="ECO:0000259" key="2">
    <source>
        <dbReference type="SMART" id="SM00382"/>
    </source>
</evidence>
<dbReference type="InterPro" id="IPR003593">
    <property type="entry name" value="AAA+_ATPase"/>
</dbReference>
<dbReference type="SMART" id="SM00382">
    <property type="entry name" value="AAA"/>
    <property type="match status" value="1"/>
</dbReference>
<reference evidence="3 4" key="1">
    <citation type="submission" date="2021-02" db="EMBL/GenBank/DDBJ databases">
        <title>Alicyclobacillus curvatus sp. nov. and Alicyclobacillus mengziensis sp. nov., two acidophilic bacteria isolated from acid mine drainage.</title>
        <authorList>
            <person name="Huang Y."/>
        </authorList>
    </citation>
    <scope>NUCLEOTIDE SEQUENCE [LARGE SCALE GENOMIC DNA]</scope>
    <source>
        <strain evidence="3 4">S30H14</strain>
    </source>
</reference>
<dbReference type="InterPro" id="IPR001270">
    <property type="entry name" value="ClpA/B"/>
</dbReference>
<dbReference type="InterPro" id="IPR050764">
    <property type="entry name" value="CbbQ/NirQ/NorQ/GpvN"/>
</dbReference>
<dbReference type="EMBL" id="CP071182">
    <property type="protein sequence ID" value="QSO49608.1"/>
    <property type="molecule type" value="Genomic_DNA"/>
</dbReference>
<dbReference type="Pfam" id="PF07728">
    <property type="entry name" value="AAA_5"/>
    <property type="match status" value="1"/>
</dbReference>
<dbReference type="InterPro" id="IPR027417">
    <property type="entry name" value="P-loop_NTPase"/>
</dbReference>
<sequence length="253" mass="28914">MVSLACAMQRPILLEGPAGVGKTSLATALAQVLQRQLVRLQCYEGITATQALYEWNYHKQFASLTIDKSADVFTSEYLMERPLMRALQHPSVLLIDEIDRADEGFEALLLEFLGEYTISVPEWKTVTGETPPLVLLTSNRTRPLSDALRRRCLFYRFDWPEESQEKEIVLQHVRQLTAQEVEPVIRTVRKMRTWNLIKPPGVAESIDWAKAQSLEPMSWSLEWATETIGCVIKDVLDMEVVMKRLTEIFSGET</sequence>
<dbReference type="PANTHER" id="PTHR42759">
    <property type="entry name" value="MOXR FAMILY PROTEIN"/>
    <property type="match status" value="1"/>
</dbReference>
<dbReference type="InterPro" id="IPR011704">
    <property type="entry name" value="ATPase_dyneun-rel_AAA"/>
</dbReference>
<dbReference type="SUPFAM" id="SSF52540">
    <property type="entry name" value="P-loop containing nucleoside triphosphate hydrolases"/>
    <property type="match status" value="1"/>
</dbReference>
<protein>
    <submittedName>
        <fullName evidence="3">MoxR family ATPase</fullName>
    </submittedName>
</protein>
<dbReference type="GO" id="GO:0016887">
    <property type="term" value="F:ATP hydrolysis activity"/>
    <property type="evidence" value="ECO:0007669"/>
    <property type="project" value="InterPro"/>
</dbReference>
<dbReference type="GO" id="GO:0005524">
    <property type="term" value="F:ATP binding"/>
    <property type="evidence" value="ECO:0007669"/>
    <property type="project" value="InterPro"/>
</dbReference>
<dbReference type="PANTHER" id="PTHR42759:SF1">
    <property type="entry name" value="MAGNESIUM-CHELATASE SUBUNIT CHLD"/>
    <property type="match status" value="1"/>
</dbReference>
<dbReference type="Gene3D" id="3.40.50.300">
    <property type="entry name" value="P-loop containing nucleotide triphosphate hydrolases"/>
    <property type="match status" value="1"/>
</dbReference>
<gene>
    <name evidence="3" type="ORF">JZ786_00995</name>
</gene>
<dbReference type="AlphaFoldDB" id="A0A9X7Z9F4"/>
<dbReference type="KEGG" id="afx:JZ786_00995"/>
<keyword evidence="4" id="KW-1185">Reference proteome</keyword>
<accession>A0A9X7Z9F4</accession>
<proteinExistence type="inferred from homology"/>
<comment type="similarity">
    <text evidence="1">Belongs to the CbbQ/NirQ/NorQ/GpvN family.</text>
</comment>
<name>A0A9X7Z9F4_9BACL</name>
<dbReference type="Proteomes" id="UP000663505">
    <property type="component" value="Chromosome"/>
</dbReference>
<evidence type="ECO:0000313" key="3">
    <source>
        <dbReference type="EMBL" id="QSO49608.1"/>
    </source>
</evidence>